<evidence type="ECO:0000313" key="5">
    <source>
        <dbReference type="Proteomes" id="UP001281410"/>
    </source>
</evidence>
<evidence type="ECO:0000256" key="2">
    <source>
        <dbReference type="ARBA" id="ARBA00022473"/>
    </source>
</evidence>
<keyword evidence="3" id="KW-0341">Growth regulation</keyword>
<dbReference type="Pfam" id="PF02519">
    <property type="entry name" value="Auxin_inducible"/>
    <property type="match status" value="1"/>
</dbReference>
<dbReference type="AlphaFoldDB" id="A0AAD9YZX7"/>
<dbReference type="Proteomes" id="UP001281410">
    <property type="component" value="Unassembled WGS sequence"/>
</dbReference>
<evidence type="ECO:0000256" key="3">
    <source>
        <dbReference type="ARBA" id="ARBA00022604"/>
    </source>
</evidence>
<sequence>MMSGIMKKLWSCGAKSFPSEGHVLVYVGKDMQFKFEMEANYLNHPLFDNFSEEELGFSYDGALRLACEIDLFHYLLHLLNTSNPSAHYMDLSDLISNFYKHNPHHSSIQ</sequence>
<dbReference type="InterPro" id="IPR003676">
    <property type="entry name" value="SAUR_fam"/>
</dbReference>
<protein>
    <recommendedName>
        <fullName evidence="6">Small auxin up regulated protein</fullName>
    </recommendedName>
</protein>
<accession>A0AAD9YZX7</accession>
<dbReference type="PANTHER" id="PTHR31374:SF216">
    <property type="entry name" value="SAUR-LIKE AUXIN-RESPONSIVE PROTEIN FAMILY"/>
    <property type="match status" value="1"/>
</dbReference>
<dbReference type="EMBL" id="JANJYJ010000971">
    <property type="protein sequence ID" value="KAK3169169.1"/>
    <property type="molecule type" value="Genomic_DNA"/>
</dbReference>
<evidence type="ECO:0000313" key="4">
    <source>
        <dbReference type="EMBL" id="KAK3169169.1"/>
    </source>
</evidence>
<organism evidence="4 5">
    <name type="scientific">Dipteronia sinensis</name>
    <dbReference type="NCBI Taxonomy" id="43782"/>
    <lineage>
        <taxon>Eukaryota</taxon>
        <taxon>Viridiplantae</taxon>
        <taxon>Streptophyta</taxon>
        <taxon>Embryophyta</taxon>
        <taxon>Tracheophyta</taxon>
        <taxon>Spermatophyta</taxon>
        <taxon>Magnoliopsida</taxon>
        <taxon>eudicotyledons</taxon>
        <taxon>Gunneridae</taxon>
        <taxon>Pentapetalae</taxon>
        <taxon>rosids</taxon>
        <taxon>malvids</taxon>
        <taxon>Sapindales</taxon>
        <taxon>Sapindaceae</taxon>
        <taxon>Hippocastanoideae</taxon>
        <taxon>Acereae</taxon>
        <taxon>Dipteronia</taxon>
    </lineage>
</organism>
<proteinExistence type="inferred from homology"/>
<evidence type="ECO:0008006" key="6">
    <source>
        <dbReference type="Google" id="ProtNLM"/>
    </source>
</evidence>
<comment type="caution">
    <text evidence="4">The sequence shown here is derived from an EMBL/GenBank/DDBJ whole genome shotgun (WGS) entry which is preliminary data.</text>
</comment>
<comment type="similarity">
    <text evidence="1">Belongs to the ARG7 family.</text>
</comment>
<gene>
    <name evidence="4" type="ORF">Dsin_000073</name>
</gene>
<dbReference type="GO" id="GO:0009733">
    <property type="term" value="P:response to auxin"/>
    <property type="evidence" value="ECO:0007669"/>
    <property type="project" value="InterPro"/>
</dbReference>
<evidence type="ECO:0000256" key="1">
    <source>
        <dbReference type="ARBA" id="ARBA00006974"/>
    </source>
</evidence>
<name>A0AAD9YZX7_9ROSI</name>
<keyword evidence="5" id="KW-1185">Reference proteome</keyword>
<dbReference type="PANTHER" id="PTHR31374">
    <property type="entry name" value="AUXIN-INDUCED PROTEIN-LIKE-RELATED"/>
    <property type="match status" value="1"/>
</dbReference>
<keyword evidence="2" id="KW-0217">Developmental protein</keyword>
<reference evidence="4" key="1">
    <citation type="journal article" date="2023" name="Plant J.">
        <title>Genome sequences and population genomics provide insights into the demographic history, inbreeding, and mutation load of two 'living fossil' tree species of Dipteronia.</title>
        <authorList>
            <person name="Feng Y."/>
            <person name="Comes H.P."/>
            <person name="Chen J."/>
            <person name="Zhu S."/>
            <person name="Lu R."/>
            <person name="Zhang X."/>
            <person name="Li P."/>
            <person name="Qiu J."/>
            <person name="Olsen K.M."/>
            <person name="Qiu Y."/>
        </authorList>
    </citation>
    <scope>NUCLEOTIDE SEQUENCE</scope>
    <source>
        <strain evidence="4">NBL</strain>
    </source>
</reference>